<proteinExistence type="predicted"/>
<dbReference type="InterPro" id="IPR045596">
    <property type="entry name" value="DUF6459"/>
</dbReference>
<dbReference type="Pfam" id="PF20060">
    <property type="entry name" value="DUF6459"/>
    <property type="match status" value="1"/>
</dbReference>
<gene>
    <name evidence="1" type="ORF">O159_22330</name>
</gene>
<dbReference type="Proteomes" id="UP000016743">
    <property type="component" value="Chromosome"/>
</dbReference>
<sequence length="69" mass="7772">MVIAARYRAVAGVDERRPRGRVGKPMVSLLGDTVAEAVMMVHQPTRSRAVAIRLERHRSRWRASAIHVI</sequence>
<dbReference type="RefSeq" id="WP_021755702.1">
    <property type="nucleotide sequence ID" value="NC_022438.1"/>
</dbReference>
<dbReference type="AlphaFoldDB" id="U3P9J9"/>
<dbReference type="EMBL" id="CP006734">
    <property type="protein sequence ID" value="AGW42204.1"/>
    <property type="molecule type" value="Genomic_DNA"/>
</dbReference>
<keyword evidence="2" id="KW-1185">Reference proteome</keyword>
<dbReference type="KEGG" id="lxy:O159_22330"/>
<organism evidence="1 2">
    <name type="scientific">Leifsonia xyli subsp. cynodontis DSM 46306</name>
    <dbReference type="NCBI Taxonomy" id="1389489"/>
    <lineage>
        <taxon>Bacteria</taxon>
        <taxon>Bacillati</taxon>
        <taxon>Actinomycetota</taxon>
        <taxon>Actinomycetes</taxon>
        <taxon>Micrococcales</taxon>
        <taxon>Microbacteriaceae</taxon>
        <taxon>Leifsonia</taxon>
    </lineage>
</organism>
<protein>
    <submittedName>
        <fullName evidence="1">Uncharacterized protein</fullName>
    </submittedName>
</protein>
<accession>U3P9J9</accession>
<reference evidence="1 2" key="1">
    <citation type="journal article" date="2013" name="Genome Announc.">
        <title>Complete Genome Sequence of Leifsonia xyli subsp. cynodontis Strain DSM46306, a Gram-Positive Bacterial Pathogen of Grasses.</title>
        <authorList>
            <person name="Monteiro-Vitorello C.B."/>
            <person name="Zerillo M.M."/>
            <person name="Van Sluys M.A."/>
            <person name="Camargo L.E."/>
            <person name="Kitajima J.P."/>
        </authorList>
    </citation>
    <scope>NUCLEOTIDE SEQUENCE [LARGE SCALE GENOMIC DNA]</scope>
    <source>
        <strain evidence="1 2">DSM 46306</strain>
    </source>
</reference>
<evidence type="ECO:0000313" key="2">
    <source>
        <dbReference type="Proteomes" id="UP000016743"/>
    </source>
</evidence>
<evidence type="ECO:0000313" key="1">
    <source>
        <dbReference type="EMBL" id="AGW42204.1"/>
    </source>
</evidence>
<name>U3P9J9_LEIXC</name>
<dbReference type="HOGENOM" id="CLU_2770824_0_0_11"/>
<dbReference type="PATRIC" id="fig|1389489.3.peg.2136"/>